<gene>
    <name evidence="2" type="ORF">HMPREF0083_02649</name>
</gene>
<dbReference type="AlphaFoldDB" id="U1WL19"/>
<keyword evidence="3" id="KW-1185">Reference proteome</keyword>
<sequence>MRQSGIANISDVQWATLEVSGQLGYQLKTEKQPVTKQDIENSVRLIETRLSYSQIVAQSGQVAYTENIYF</sequence>
<dbReference type="HOGENOM" id="CLU_2748944_0_0_9"/>
<protein>
    <recommendedName>
        <fullName evidence="1">YetF C-terminal domain-containing protein</fullName>
    </recommendedName>
</protein>
<dbReference type="eggNOG" id="COG2323">
    <property type="taxonomic scope" value="Bacteria"/>
</dbReference>
<reference evidence="2 3" key="1">
    <citation type="submission" date="2013-08" db="EMBL/GenBank/DDBJ databases">
        <authorList>
            <person name="Weinstock G."/>
            <person name="Sodergren E."/>
            <person name="Wylie T."/>
            <person name="Fulton L."/>
            <person name="Fulton R."/>
            <person name="Fronick C."/>
            <person name="O'Laughlin M."/>
            <person name="Godfrey J."/>
            <person name="Miner T."/>
            <person name="Herter B."/>
            <person name="Appelbaum E."/>
            <person name="Cordes M."/>
            <person name="Lek S."/>
            <person name="Wollam A."/>
            <person name="Pepin K.H."/>
            <person name="Palsikar V.B."/>
            <person name="Mitreva M."/>
            <person name="Wilson R.K."/>
        </authorList>
    </citation>
    <scope>NUCLEOTIDE SEQUENCE [LARGE SCALE GENOMIC DNA]</scope>
    <source>
        <strain evidence="2 3">ATCC 12856</strain>
    </source>
</reference>
<dbReference type="STRING" id="649747.HMPREF0083_02649"/>
<dbReference type="Proteomes" id="UP000016511">
    <property type="component" value="Unassembled WGS sequence"/>
</dbReference>
<accession>U1WL19</accession>
<proteinExistence type="predicted"/>
<organism evidence="2 3">
    <name type="scientific">Aneurinibacillus aneurinilyticus ATCC 12856</name>
    <dbReference type="NCBI Taxonomy" id="649747"/>
    <lineage>
        <taxon>Bacteria</taxon>
        <taxon>Bacillati</taxon>
        <taxon>Bacillota</taxon>
        <taxon>Bacilli</taxon>
        <taxon>Bacillales</taxon>
        <taxon>Paenibacillaceae</taxon>
        <taxon>Aneurinibacillus group</taxon>
        <taxon>Aneurinibacillus</taxon>
    </lineage>
</organism>
<dbReference type="Pfam" id="PF04239">
    <property type="entry name" value="DUF421"/>
    <property type="match status" value="1"/>
</dbReference>
<evidence type="ECO:0000259" key="1">
    <source>
        <dbReference type="Pfam" id="PF04239"/>
    </source>
</evidence>
<feature type="domain" description="YetF C-terminal" evidence="1">
    <location>
        <begin position="1"/>
        <end position="41"/>
    </location>
</feature>
<evidence type="ECO:0000313" key="3">
    <source>
        <dbReference type="Proteomes" id="UP000016511"/>
    </source>
</evidence>
<comment type="caution">
    <text evidence="2">The sequence shown here is derived from an EMBL/GenBank/DDBJ whole genome shotgun (WGS) entry which is preliminary data.</text>
</comment>
<dbReference type="EMBL" id="AWSJ01000161">
    <property type="protein sequence ID" value="ERI09264.1"/>
    <property type="molecule type" value="Genomic_DNA"/>
</dbReference>
<name>U1WL19_ANEAE</name>
<dbReference type="InterPro" id="IPR007353">
    <property type="entry name" value="DUF421"/>
</dbReference>
<evidence type="ECO:0000313" key="2">
    <source>
        <dbReference type="EMBL" id="ERI09264.1"/>
    </source>
</evidence>